<keyword evidence="1" id="KW-0812">Transmembrane</keyword>
<keyword evidence="1" id="KW-1133">Transmembrane helix</keyword>
<organism evidence="2 3">
    <name type="scientific">Undibacterium baiyunense</name>
    <dbReference type="NCBI Taxonomy" id="2828731"/>
    <lineage>
        <taxon>Bacteria</taxon>
        <taxon>Pseudomonadati</taxon>
        <taxon>Pseudomonadota</taxon>
        <taxon>Betaproteobacteria</taxon>
        <taxon>Burkholderiales</taxon>
        <taxon>Oxalobacteraceae</taxon>
        <taxon>Undibacterium</taxon>
    </lineage>
</organism>
<gene>
    <name evidence="2" type="ORF">KDM92_12960</name>
</gene>
<dbReference type="Proteomes" id="UP000680158">
    <property type="component" value="Unassembled WGS sequence"/>
</dbReference>
<sequence length="326" mass="35932">MRIFQQFKTKFEQIVLLEKTAEVGEVVLKQRRVFTLPSKAGLVYIGLLLILFLTATNYSLNLGLGMTYLLAGLAAVNALFTFRNLAYLRLNAGQGNPVFAGDIAEFPIHIHNPKNLERYALHVGLMDKAAVTQTVDIAGNSQQTIYLQVLSNQRGYLQCPRIKLQTWFPLGLLRAWSTWMPASSILVYPTPEAISPPLPIGSEGQGNALSNSGNEDFSGVRSYQSGDPLKQLSWKHIARVDLEAGGSLISKQFAGASGGKIFIDFDAISPQLDVENRLSRMCSWVLQAERLQLDYGFKLKGFELPPAQGEIHSQACLTALALFEIS</sequence>
<evidence type="ECO:0000313" key="2">
    <source>
        <dbReference type="EMBL" id="MBR7747495.1"/>
    </source>
</evidence>
<keyword evidence="3" id="KW-1185">Reference proteome</keyword>
<evidence type="ECO:0000256" key="1">
    <source>
        <dbReference type="SAM" id="Phobius"/>
    </source>
</evidence>
<evidence type="ECO:0000313" key="3">
    <source>
        <dbReference type="Proteomes" id="UP000680158"/>
    </source>
</evidence>
<feature type="transmembrane region" description="Helical" evidence="1">
    <location>
        <begin position="41"/>
        <end position="60"/>
    </location>
</feature>
<dbReference type="PANTHER" id="PTHR34351">
    <property type="entry name" value="SLR1927 PROTEIN-RELATED"/>
    <property type="match status" value="1"/>
</dbReference>
<accession>A0A941DH65</accession>
<keyword evidence="1" id="KW-0472">Membrane</keyword>
<dbReference type="EMBL" id="JAGSPM010000007">
    <property type="protein sequence ID" value="MBR7747495.1"/>
    <property type="molecule type" value="Genomic_DNA"/>
</dbReference>
<reference evidence="2 3" key="1">
    <citation type="submission" date="2021-04" db="EMBL/GenBank/DDBJ databases">
        <title>novel species isolated from subtropical streams in China.</title>
        <authorList>
            <person name="Lu H."/>
        </authorList>
    </citation>
    <scope>NUCLEOTIDE SEQUENCE [LARGE SCALE GENOMIC DNA]</scope>
    <source>
        <strain evidence="2 3">BYS107W</strain>
    </source>
</reference>
<protein>
    <submittedName>
        <fullName evidence="2">DUF58 domain-containing protein</fullName>
    </submittedName>
</protein>
<dbReference type="PANTHER" id="PTHR34351:SF1">
    <property type="entry name" value="SLR1927 PROTEIN"/>
    <property type="match status" value="1"/>
</dbReference>
<comment type="caution">
    <text evidence="2">The sequence shown here is derived from an EMBL/GenBank/DDBJ whole genome shotgun (WGS) entry which is preliminary data.</text>
</comment>
<name>A0A941DH65_9BURK</name>
<proteinExistence type="predicted"/>
<dbReference type="RefSeq" id="WP_212684883.1">
    <property type="nucleotide sequence ID" value="NZ_JAGSPM010000007.1"/>
</dbReference>
<feature type="transmembrane region" description="Helical" evidence="1">
    <location>
        <begin position="66"/>
        <end position="86"/>
    </location>
</feature>
<dbReference type="AlphaFoldDB" id="A0A941DH65"/>